<proteinExistence type="predicted"/>
<evidence type="ECO:0000313" key="1">
    <source>
        <dbReference type="EMBL" id="RAL11906.1"/>
    </source>
</evidence>
<dbReference type="VEuPathDB" id="FungiDB:BO97DRAFT_88354"/>
<gene>
    <name evidence="1" type="ORF">BO97DRAFT_88354</name>
</gene>
<name>A0A395HWL4_ASPHC</name>
<protein>
    <submittedName>
        <fullName evidence="1">Uncharacterized protein</fullName>
    </submittedName>
</protein>
<dbReference type="RefSeq" id="XP_025551060.1">
    <property type="nucleotide sequence ID" value="XM_025701119.1"/>
</dbReference>
<reference evidence="1 2" key="1">
    <citation type="submission" date="2018-02" db="EMBL/GenBank/DDBJ databases">
        <title>The genomes of Aspergillus section Nigri reveals drivers in fungal speciation.</title>
        <authorList>
            <consortium name="DOE Joint Genome Institute"/>
            <person name="Vesth T.C."/>
            <person name="Nybo J."/>
            <person name="Theobald S."/>
            <person name="Brandl J."/>
            <person name="Frisvad J.C."/>
            <person name="Nielsen K.F."/>
            <person name="Lyhne E.K."/>
            <person name="Kogle M.E."/>
            <person name="Kuo A."/>
            <person name="Riley R."/>
            <person name="Clum A."/>
            <person name="Nolan M."/>
            <person name="Lipzen A."/>
            <person name="Salamov A."/>
            <person name="Henrissat B."/>
            <person name="Wiebenga A."/>
            <person name="De vries R.P."/>
            <person name="Grigoriev I.V."/>
            <person name="Mortensen U.H."/>
            <person name="Andersen M.R."/>
            <person name="Baker S.E."/>
        </authorList>
    </citation>
    <scope>NUCLEOTIDE SEQUENCE [LARGE SCALE GENOMIC DNA]</scope>
    <source>
        <strain evidence="1 2">CBS 101889</strain>
    </source>
</reference>
<sequence>MLKQAMISSGREEWKRGVGRNGFFFSCHEGKVEIWSQSRKKHSALTGKARFLGVPNCSRVLLPSKPMNGPSTYLRSCLVLLVISTFAFSLGLHRHLPCLGRRHLPAFPPSDGVGPLPSAIGSGTSMGPLRLLFLYRPPSTEL</sequence>
<dbReference type="AlphaFoldDB" id="A0A395HWL4"/>
<dbReference type="GeneID" id="37205408"/>
<evidence type="ECO:0000313" key="2">
    <source>
        <dbReference type="Proteomes" id="UP000248961"/>
    </source>
</evidence>
<dbReference type="Proteomes" id="UP000248961">
    <property type="component" value="Unassembled WGS sequence"/>
</dbReference>
<organism evidence="1 2">
    <name type="scientific">Aspergillus homomorphus (strain CBS 101889)</name>
    <dbReference type="NCBI Taxonomy" id="1450537"/>
    <lineage>
        <taxon>Eukaryota</taxon>
        <taxon>Fungi</taxon>
        <taxon>Dikarya</taxon>
        <taxon>Ascomycota</taxon>
        <taxon>Pezizomycotina</taxon>
        <taxon>Eurotiomycetes</taxon>
        <taxon>Eurotiomycetidae</taxon>
        <taxon>Eurotiales</taxon>
        <taxon>Aspergillaceae</taxon>
        <taxon>Aspergillus</taxon>
        <taxon>Aspergillus subgen. Circumdati</taxon>
    </lineage>
</organism>
<accession>A0A395HWL4</accession>
<dbReference type="EMBL" id="KZ824286">
    <property type="protein sequence ID" value="RAL11906.1"/>
    <property type="molecule type" value="Genomic_DNA"/>
</dbReference>
<keyword evidence="2" id="KW-1185">Reference proteome</keyword>